<keyword evidence="7" id="KW-1133">Transmembrane helix</keyword>
<keyword evidence="7" id="KW-0472">Membrane</keyword>
<dbReference type="CDD" id="cd06225">
    <property type="entry name" value="HAMP"/>
    <property type="match status" value="1"/>
</dbReference>
<dbReference type="CDD" id="cd00082">
    <property type="entry name" value="HisKA"/>
    <property type="match status" value="1"/>
</dbReference>
<dbReference type="EMBL" id="QWGE01000002">
    <property type="protein sequence ID" value="RIJ41962.1"/>
    <property type="molecule type" value="Genomic_DNA"/>
</dbReference>
<dbReference type="InterPro" id="IPR003661">
    <property type="entry name" value="HisK_dim/P_dom"/>
</dbReference>
<dbReference type="CDD" id="cd19410">
    <property type="entry name" value="HK9-like_sensor"/>
    <property type="match status" value="1"/>
</dbReference>
<evidence type="ECO:0000313" key="11">
    <source>
        <dbReference type="Proteomes" id="UP000266005"/>
    </source>
</evidence>
<dbReference type="GO" id="GO:0016020">
    <property type="term" value="C:membrane"/>
    <property type="evidence" value="ECO:0007669"/>
    <property type="project" value="UniProtKB-SubCell"/>
</dbReference>
<dbReference type="PANTHER" id="PTHR42878:SF15">
    <property type="entry name" value="BACTERIOPHYTOCHROME"/>
    <property type="match status" value="1"/>
</dbReference>
<dbReference type="OrthoDB" id="9766459at2"/>
<protein>
    <recommendedName>
        <fullName evidence="3">histidine kinase</fullName>
        <ecNumber evidence="3">2.7.13.3</ecNumber>
    </recommendedName>
</protein>
<feature type="domain" description="HAMP" evidence="9">
    <location>
        <begin position="213"/>
        <end position="265"/>
    </location>
</feature>
<feature type="domain" description="Histidine kinase" evidence="8">
    <location>
        <begin position="280"/>
        <end position="491"/>
    </location>
</feature>
<dbReference type="Gene3D" id="6.10.340.10">
    <property type="match status" value="1"/>
</dbReference>
<dbReference type="Gene3D" id="1.10.287.130">
    <property type="match status" value="1"/>
</dbReference>
<dbReference type="SMART" id="SM00387">
    <property type="entry name" value="HATPase_c"/>
    <property type="match status" value="1"/>
</dbReference>
<name>A0A399SIL1_9BACT</name>
<keyword evidence="7" id="KW-0812">Transmembrane</keyword>
<dbReference type="InterPro" id="IPR036097">
    <property type="entry name" value="HisK_dim/P_sf"/>
</dbReference>
<feature type="transmembrane region" description="Helical" evidence="7">
    <location>
        <begin position="7"/>
        <end position="27"/>
    </location>
</feature>
<keyword evidence="6" id="KW-0418">Kinase</keyword>
<dbReference type="RefSeq" id="WP_119431706.1">
    <property type="nucleotide sequence ID" value="NZ_QWGE01000002.1"/>
</dbReference>
<dbReference type="PROSITE" id="PS50109">
    <property type="entry name" value="HIS_KIN"/>
    <property type="match status" value="1"/>
</dbReference>
<evidence type="ECO:0000256" key="6">
    <source>
        <dbReference type="ARBA" id="ARBA00022777"/>
    </source>
</evidence>
<dbReference type="SUPFAM" id="SSF55874">
    <property type="entry name" value="ATPase domain of HSP90 chaperone/DNA topoisomerase II/histidine kinase"/>
    <property type="match status" value="1"/>
</dbReference>
<evidence type="ECO:0000256" key="5">
    <source>
        <dbReference type="ARBA" id="ARBA00022679"/>
    </source>
</evidence>
<organism evidence="10 11">
    <name type="scientific">Pontibacter oryzae</name>
    <dbReference type="NCBI Taxonomy" id="2304593"/>
    <lineage>
        <taxon>Bacteria</taxon>
        <taxon>Pseudomonadati</taxon>
        <taxon>Bacteroidota</taxon>
        <taxon>Cytophagia</taxon>
        <taxon>Cytophagales</taxon>
        <taxon>Hymenobacteraceae</taxon>
        <taxon>Pontibacter</taxon>
    </lineage>
</organism>
<dbReference type="InterPro" id="IPR007891">
    <property type="entry name" value="CHASE3"/>
</dbReference>
<evidence type="ECO:0000256" key="7">
    <source>
        <dbReference type="SAM" id="Phobius"/>
    </source>
</evidence>
<dbReference type="InterPro" id="IPR004358">
    <property type="entry name" value="Sig_transdc_His_kin-like_C"/>
</dbReference>
<accession>A0A399SIL1</accession>
<reference evidence="11" key="1">
    <citation type="submission" date="2018-08" db="EMBL/GenBank/DDBJ databases">
        <title>Mucilaginibacter sp. MYSH2.</title>
        <authorList>
            <person name="Seo T."/>
        </authorList>
    </citation>
    <scope>NUCLEOTIDE SEQUENCE [LARGE SCALE GENOMIC DNA]</scope>
    <source>
        <strain evidence="11">KIRAN</strain>
    </source>
</reference>
<evidence type="ECO:0000313" key="10">
    <source>
        <dbReference type="EMBL" id="RIJ41962.1"/>
    </source>
</evidence>
<dbReference type="InterPro" id="IPR003594">
    <property type="entry name" value="HATPase_dom"/>
</dbReference>
<dbReference type="InterPro" id="IPR003660">
    <property type="entry name" value="HAMP_dom"/>
</dbReference>
<dbReference type="InterPro" id="IPR036890">
    <property type="entry name" value="HATPase_C_sf"/>
</dbReference>
<proteinExistence type="predicted"/>
<comment type="catalytic activity">
    <reaction evidence="1">
        <text>ATP + protein L-histidine = ADP + protein N-phospho-L-histidine.</text>
        <dbReference type="EC" id="2.7.13.3"/>
    </reaction>
</comment>
<dbReference type="InterPro" id="IPR050351">
    <property type="entry name" value="BphY/WalK/GraS-like"/>
</dbReference>
<comment type="caution">
    <text evidence="10">The sequence shown here is derived from an EMBL/GenBank/DDBJ whole genome shotgun (WGS) entry which is preliminary data.</text>
</comment>
<evidence type="ECO:0000256" key="2">
    <source>
        <dbReference type="ARBA" id="ARBA00004370"/>
    </source>
</evidence>
<dbReference type="AlphaFoldDB" id="A0A399SIL1"/>
<evidence type="ECO:0000256" key="4">
    <source>
        <dbReference type="ARBA" id="ARBA00022553"/>
    </source>
</evidence>
<dbReference type="SMART" id="SM00388">
    <property type="entry name" value="HisKA"/>
    <property type="match status" value="1"/>
</dbReference>
<dbReference type="Pfam" id="PF00672">
    <property type="entry name" value="HAMP"/>
    <property type="match status" value="1"/>
</dbReference>
<evidence type="ECO:0000256" key="3">
    <source>
        <dbReference type="ARBA" id="ARBA00012438"/>
    </source>
</evidence>
<dbReference type="SMART" id="SM00304">
    <property type="entry name" value="HAMP"/>
    <property type="match status" value="1"/>
</dbReference>
<dbReference type="Pfam" id="PF00512">
    <property type="entry name" value="HisKA"/>
    <property type="match status" value="1"/>
</dbReference>
<dbReference type="PANTHER" id="PTHR42878">
    <property type="entry name" value="TWO-COMPONENT HISTIDINE KINASE"/>
    <property type="match status" value="1"/>
</dbReference>
<keyword evidence="5" id="KW-0808">Transferase</keyword>
<dbReference type="EC" id="2.7.13.3" evidence="3"/>
<dbReference type="Pfam" id="PF02518">
    <property type="entry name" value="HATPase_c"/>
    <property type="match status" value="1"/>
</dbReference>
<dbReference type="GO" id="GO:0007234">
    <property type="term" value="P:osmosensory signaling via phosphorelay pathway"/>
    <property type="evidence" value="ECO:0007669"/>
    <property type="project" value="TreeGrafter"/>
</dbReference>
<keyword evidence="11" id="KW-1185">Reference proteome</keyword>
<dbReference type="Pfam" id="PF05227">
    <property type="entry name" value="CHASE3"/>
    <property type="match status" value="1"/>
</dbReference>
<dbReference type="InterPro" id="IPR005467">
    <property type="entry name" value="His_kinase_dom"/>
</dbReference>
<evidence type="ECO:0000256" key="1">
    <source>
        <dbReference type="ARBA" id="ARBA00000085"/>
    </source>
</evidence>
<dbReference type="Proteomes" id="UP000266005">
    <property type="component" value="Unassembled WGS sequence"/>
</dbReference>
<dbReference type="SUPFAM" id="SSF47384">
    <property type="entry name" value="Homodimeric domain of signal transducing histidine kinase"/>
    <property type="match status" value="1"/>
</dbReference>
<dbReference type="GO" id="GO:0000155">
    <property type="term" value="F:phosphorelay sensor kinase activity"/>
    <property type="evidence" value="ECO:0007669"/>
    <property type="project" value="InterPro"/>
</dbReference>
<dbReference type="GO" id="GO:0030295">
    <property type="term" value="F:protein kinase activator activity"/>
    <property type="evidence" value="ECO:0007669"/>
    <property type="project" value="TreeGrafter"/>
</dbReference>
<evidence type="ECO:0000259" key="8">
    <source>
        <dbReference type="PROSITE" id="PS50109"/>
    </source>
</evidence>
<gene>
    <name evidence="10" type="ORF">D1627_08150</name>
</gene>
<feature type="transmembrane region" description="Helical" evidence="7">
    <location>
        <begin position="192"/>
        <end position="212"/>
    </location>
</feature>
<dbReference type="PROSITE" id="PS50885">
    <property type="entry name" value="HAMP"/>
    <property type="match status" value="1"/>
</dbReference>
<dbReference type="GO" id="GO:0000156">
    <property type="term" value="F:phosphorelay response regulator activity"/>
    <property type="evidence" value="ECO:0007669"/>
    <property type="project" value="TreeGrafter"/>
</dbReference>
<dbReference type="Gene3D" id="3.30.565.10">
    <property type="entry name" value="Histidine kinase-like ATPase, C-terminal domain"/>
    <property type="match status" value="1"/>
</dbReference>
<dbReference type="PRINTS" id="PR00344">
    <property type="entry name" value="BCTRLSENSOR"/>
</dbReference>
<sequence length="504" mass="56675">MKLLTKIYLAFGFIMLIFAFVTASYVLQSSVIETDVQRAITSSEILRLSETMAKAIIDSETGVRGFQVSDNEAFLDPYYKGRKEYTATIKRLSGQVTDTLQTKRLAAIDETYDRWLHTFAARSIKLQKRSLQSDSGKAAYEDFRINVIREGVGRKMMDSIRAHIDAFDKHELKLKNVRMAELNGTLRLTNNLAIALTIICLAVGFMIIQILVKAIRTRLEGLATMATEITNGDFKARVVDKRSDEISVVSKSLNTMAWRLDESFTDLQKSNDELDQFAYVVSHDLKAPLRAINSLAEWIEEDLGTALDPDVKRNIDLLRGRVLRMENLINGILEYSRIGRKELPQQHFSSHKLVTDIVDSLSTGQNVHVDVDPSLPELNTEHIFMHQVFSNLISNAIKYNDKPNPHVHIGARELSGNYEFWVEDNGPGISKEYHEKVFGIFQTMEARDTKESTGVGLAIVKKIIDEKGGSIHIESEPGLGSKFVFSWPKAENTVTAATTSLELA</sequence>
<dbReference type="SUPFAM" id="SSF158472">
    <property type="entry name" value="HAMP domain-like"/>
    <property type="match status" value="1"/>
</dbReference>
<evidence type="ECO:0000259" key="9">
    <source>
        <dbReference type="PROSITE" id="PS50885"/>
    </source>
</evidence>
<comment type="subcellular location">
    <subcellularLocation>
        <location evidence="2">Membrane</location>
    </subcellularLocation>
</comment>
<keyword evidence="4" id="KW-0597">Phosphoprotein</keyword>